<dbReference type="GO" id="GO:0016491">
    <property type="term" value="F:oxidoreductase activity"/>
    <property type="evidence" value="ECO:0007669"/>
    <property type="project" value="UniProtKB-KW"/>
</dbReference>
<keyword evidence="1" id="KW-0004">4Fe-4S</keyword>
<evidence type="ECO:0000256" key="2">
    <source>
        <dbReference type="ARBA" id="ARBA00022617"/>
    </source>
</evidence>
<feature type="domain" description="Nitrite/Sulfite reductase ferredoxin-like" evidence="9">
    <location>
        <begin position="44"/>
        <end position="105"/>
    </location>
</feature>
<dbReference type="Proteomes" id="UP000218554">
    <property type="component" value="Chromosome"/>
</dbReference>
<keyword evidence="5" id="KW-0408">Iron</keyword>
<accession>A0AAD1FDM9</accession>
<dbReference type="KEGG" id="pfuw:KF707C_6080"/>
<feature type="region of interest" description="Disordered" evidence="7">
    <location>
        <begin position="1"/>
        <end position="27"/>
    </location>
</feature>
<evidence type="ECO:0000256" key="1">
    <source>
        <dbReference type="ARBA" id="ARBA00022485"/>
    </source>
</evidence>
<proteinExistence type="predicted"/>
<dbReference type="SUPFAM" id="SSF55124">
    <property type="entry name" value="Nitrite/Sulfite reductase N-terminal domain-like"/>
    <property type="match status" value="2"/>
</dbReference>
<dbReference type="Pfam" id="PF03460">
    <property type="entry name" value="NIR_SIR_ferr"/>
    <property type="match status" value="2"/>
</dbReference>
<keyword evidence="2" id="KW-0349">Heme</keyword>
<sequence>MSLGQGYSGRRDANQGDPLKQAESAATSVRPSACPGLLRIVQSGDGGLCRIKLPCGRLHAHQARAVAAAARQQASGVIEATNRANLQIRGVRPGAEGALIETLLAADLGAPSPGADDLRNLMVSPLLGLEPGVGQTVAALAERLLALLQDTPRFHALSPKFALLLDGGEPLAMLEHPHDIWLAALGPQADAPFAFGLAGCPPLRADDAPAFGAVPAAQVPALVEALLQLFLDRARPEQTRMRHLLADLGPAALVAELERRLGTPLQPLPDWRRDTAATLGHLGPVDGRHAGAAAPLGRLDAAQLDALADLADQQSDGQLRLTPWQSVLLPAPRDLDGTLAALAALGLVTDATAPLARLIACTGSAGCPRSLADTKADALALAPRLPPEVQLHLTGCPRSCAAAHVAPFTLLARAPGRYDLYQRARDGFGRLLASDLDLEQASDRLAATPDSWSSSE</sequence>
<name>A0AAD1FDM9_METFU</name>
<evidence type="ECO:0000259" key="8">
    <source>
        <dbReference type="Pfam" id="PF01077"/>
    </source>
</evidence>
<dbReference type="GO" id="GO:0020037">
    <property type="term" value="F:heme binding"/>
    <property type="evidence" value="ECO:0007669"/>
    <property type="project" value="InterPro"/>
</dbReference>
<keyword evidence="3" id="KW-0479">Metal-binding</keyword>
<dbReference type="Pfam" id="PF01077">
    <property type="entry name" value="NIR_SIR"/>
    <property type="match status" value="1"/>
</dbReference>
<organism evidence="10 11">
    <name type="scientific">Metapseudomonas furukawaii</name>
    <name type="common">Pseudomonas furukawaii</name>
    <dbReference type="NCBI Taxonomy" id="1149133"/>
    <lineage>
        <taxon>Bacteria</taxon>
        <taxon>Pseudomonadati</taxon>
        <taxon>Pseudomonadota</taxon>
        <taxon>Gammaproteobacteria</taxon>
        <taxon>Pseudomonadales</taxon>
        <taxon>Pseudomonadaceae</taxon>
        <taxon>Metapseudomonas</taxon>
    </lineage>
</organism>
<evidence type="ECO:0000313" key="10">
    <source>
        <dbReference type="EMBL" id="BAU72296.1"/>
    </source>
</evidence>
<keyword evidence="4" id="KW-0560">Oxidoreductase</keyword>
<feature type="domain" description="Nitrite/Sulfite reductase ferredoxin-like" evidence="9">
    <location>
        <begin position="287"/>
        <end position="344"/>
    </location>
</feature>
<dbReference type="PANTHER" id="PTHR32439">
    <property type="entry name" value="FERREDOXIN--NITRITE REDUCTASE, CHLOROPLASTIC"/>
    <property type="match status" value="1"/>
</dbReference>
<keyword evidence="6" id="KW-0411">Iron-sulfur</keyword>
<evidence type="ECO:0000313" key="11">
    <source>
        <dbReference type="Proteomes" id="UP000218554"/>
    </source>
</evidence>
<dbReference type="InterPro" id="IPR051329">
    <property type="entry name" value="NIR_SIR_4Fe-4S"/>
</dbReference>
<dbReference type="InterPro" id="IPR005117">
    <property type="entry name" value="NiRdtase/SiRdtase_haem-b_fer"/>
</dbReference>
<dbReference type="AlphaFoldDB" id="A0AAD1FDM9"/>
<evidence type="ECO:0000256" key="4">
    <source>
        <dbReference type="ARBA" id="ARBA00023002"/>
    </source>
</evidence>
<evidence type="ECO:0000256" key="5">
    <source>
        <dbReference type="ARBA" id="ARBA00023004"/>
    </source>
</evidence>
<evidence type="ECO:0000256" key="3">
    <source>
        <dbReference type="ARBA" id="ARBA00022723"/>
    </source>
</evidence>
<evidence type="ECO:0000259" key="9">
    <source>
        <dbReference type="Pfam" id="PF03460"/>
    </source>
</evidence>
<dbReference type="EMBL" id="AP014862">
    <property type="protein sequence ID" value="BAU72296.1"/>
    <property type="molecule type" value="Genomic_DNA"/>
</dbReference>
<dbReference type="NCBIfam" id="TIGR02435">
    <property type="entry name" value="CobG"/>
    <property type="match status" value="1"/>
</dbReference>
<dbReference type="PANTHER" id="PTHR32439:SF9">
    <property type="entry name" value="BLR3264 PROTEIN"/>
    <property type="match status" value="1"/>
</dbReference>
<reference evidence="11" key="1">
    <citation type="submission" date="2015-05" db="EMBL/GenBank/DDBJ databases">
        <title>Draft genome sequencing of a biphenyl-degrading bacterium, Pseudomonas balearica KF707 (=NBRC110670).</title>
        <authorList>
            <person name="Kimura N."/>
            <person name="Hirose J."/>
            <person name="Watanabe T."/>
            <person name="Suenaga H."/>
            <person name="Fujihara H."/>
            <person name="Noguchi M."/>
            <person name="Hashimoto M."/>
            <person name="Shimodaira J."/>
            <person name="Tsuchikane K."/>
            <person name="Hosoyama A."/>
            <person name="Yamazoe A."/>
            <person name="Fujita N."/>
            <person name="Furukawa K."/>
        </authorList>
    </citation>
    <scope>NUCLEOTIDE SEQUENCE [LARGE SCALE GENOMIC DNA]</scope>
    <source>
        <strain evidence="11">DSM 10086 / NBRC 110670 / KF707</strain>
    </source>
</reference>
<dbReference type="GO" id="GO:0046872">
    <property type="term" value="F:metal ion binding"/>
    <property type="evidence" value="ECO:0007669"/>
    <property type="project" value="UniProtKB-KW"/>
</dbReference>
<evidence type="ECO:0000256" key="6">
    <source>
        <dbReference type="ARBA" id="ARBA00023014"/>
    </source>
</evidence>
<dbReference type="InterPro" id="IPR012798">
    <property type="entry name" value="Cbl_synth_CobG-like"/>
</dbReference>
<dbReference type="GO" id="GO:0051539">
    <property type="term" value="F:4 iron, 4 sulfur cluster binding"/>
    <property type="evidence" value="ECO:0007669"/>
    <property type="project" value="UniProtKB-KW"/>
</dbReference>
<reference evidence="10 11" key="2">
    <citation type="journal article" date="2017" name="Int. J. Syst. Evol. Microbiol.">
        <title>Pseudomonas furukawaii sp. nov., a polychlorinated biphenyl-degrading bacterium isolated from biphenyl-contaminated soil in Japan.</title>
        <authorList>
            <person name="Kimura N."/>
            <person name="Watanabe T."/>
            <person name="Suenaga H."/>
            <person name="Fujihara H."/>
            <person name="Futagami T."/>
            <person name="Goto M."/>
            <person name="Hanada S."/>
            <person name="Hirose J."/>
        </authorList>
    </citation>
    <scope>NUCLEOTIDE SEQUENCE [LARGE SCALE GENOMIC DNA]</scope>
    <source>
        <strain evidence="11">DSM 10086 / NBRC 110670 / KF707</strain>
    </source>
</reference>
<keyword evidence="11" id="KW-1185">Reference proteome</keyword>
<dbReference type="InterPro" id="IPR006067">
    <property type="entry name" value="NO2/SO3_Rdtase_4Fe4S_dom"/>
</dbReference>
<dbReference type="InterPro" id="IPR045854">
    <property type="entry name" value="NO2/SO3_Rdtase_4Fe4S_sf"/>
</dbReference>
<dbReference type="SUPFAM" id="SSF56014">
    <property type="entry name" value="Nitrite and sulphite reductase 4Fe-4S domain-like"/>
    <property type="match status" value="2"/>
</dbReference>
<gene>
    <name evidence="10" type="ORF">KF707C_6080</name>
</gene>
<protein>
    <submittedName>
        <fullName evidence="10">Cobalamin biosynthesis protein CobG</fullName>
    </submittedName>
</protein>
<feature type="domain" description="Nitrite/sulphite reductase 4Fe-4S" evidence="8">
    <location>
        <begin position="115"/>
        <end position="264"/>
    </location>
</feature>
<dbReference type="Gene3D" id="3.30.413.10">
    <property type="entry name" value="Sulfite Reductase Hemoprotein, domain 1"/>
    <property type="match status" value="2"/>
</dbReference>
<dbReference type="Gene3D" id="3.90.480.10">
    <property type="entry name" value="Sulfite Reductase Hemoprotein,Domain 2"/>
    <property type="match status" value="1"/>
</dbReference>
<evidence type="ECO:0000256" key="7">
    <source>
        <dbReference type="SAM" id="MobiDB-lite"/>
    </source>
</evidence>
<dbReference type="InterPro" id="IPR036136">
    <property type="entry name" value="Nit/Sulf_reduc_fer-like_dom_sf"/>
</dbReference>